<feature type="domain" description="Transcriptional regulator TetR C-terminal Firmicutes type" evidence="3">
    <location>
        <begin position="80"/>
        <end position="179"/>
    </location>
</feature>
<evidence type="ECO:0000256" key="1">
    <source>
        <dbReference type="ARBA" id="ARBA00023125"/>
    </source>
</evidence>
<evidence type="ECO:0000313" key="5">
    <source>
        <dbReference type="Proteomes" id="UP001600943"/>
    </source>
</evidence>
<dbReference type="InterPro" id="IPR039532">
    <property type="entry name" value="TetR_C_Firmicutes"/>
</dbReference>
<keyword evidence="5" id="KW-1185">Reference proteome</keyword>
<dbReference type="PANTHER" id="PTHR43479">
    <property type="entry name" value="ACREF/ENVCD OPERON REPRESSOR-RELATED"/>
    <property type="match status" value="1"/>
</dbReference>
<gene>
    <name evidence="4" type="ORF">K040078D81_53980</name>
</gene>
<dbReference type="InterPro" id="IPR001647">
    <property type="entry name" value="HTH_TetR"/>
</dbReference>
<dbReference type="Gene3D" id="1.10.357.10">
    <property type="entry name" value="Tetracycline Repressor, domain 2"/>
    <property type="match status" value="1"/>
</dbReference>
<sequence length="196" mass="22602">MKHAEIALTTKKALAASLKNQMEKKPLKKVTVNDIITDCNVNRKTFYYHFEDIYALLKWMLEQEAVEVVKHFDLLVDYRDAILFVLDYVEANAHILNCAYDNMGRDGMKRFFYTDFIGIVGTLIDATEKDLGLSVSTDFREFLCNLYTEALAGVLIDWVKDRKKYDREKVLQYLSLIIRTSLPAVLTEAAEAKKTI</sequence>
<dbReference type="InterPro" id="IPR009057">
    <property type="entry name" value="Homeodomain-like_sf"/>
</dbReference>
<dbReference type="Pfam" id="PF14278">
    <property type="entry name" value="TetR_C_8"/>
    <property type="match status" value="1"/>
</dbReference>
<dbReference type="EMBL" id="BAABYW010000002">
    <property type="protein sequence ID" value="GAA6411281.1"/>
    <property type="molecule type" value="Genomic_DNA"/>
</dbReference>
<proteinExistence type="predicted"/>
<evidence type="ECO:0000313" key="4">
    <source>
        <dbReference type="EMBL" id="GAA6411281.1"/>
    </source>
</evidence>
<dbReference type="PANTHER" id="PTHR43479:SF7">
    <property type="entry name" value="TETR-FAMILY TRANSCRIPTIONAL REGULATOR"/>
    <property type="match status" value="1"/>
</dbReference>
<dbReference type="Proteomes" id="UP001600943">
    <property type="component" value="Unassembled WGS sequence"/>
</dbReference>
<dbReference type="Pfam" id="PF00440">
    <property type="entry name" value="TetR_N"/>
    <property type="match status" value="1"/>
</dbReference>
<feature type="domain" description="HTH tetR-type" evidence="2">
    <location>
        <begin position="21"/>
        <end position="58"/>
    </location>
</feature>
<dbReference type="RefSeq" id="WP_390409964.1">
    <property type="nucleotide sequence ID" value="NZ_BAABYW010000002.1"/>
</dbReference>
<evidence type="ECO:0000259" key="2">
    <source>
        <dbReference type="Pfam" id="PF00440"/>
    </source>
</evidence>
<reference evidence="4 5" key="1">
    <citation type="submission" date="2024-04" db="EMBL/GenBank/DDBJ databases">
        <title>Defined microbial consortia suppress multidrug-resistant proinflammatory Enterobacteriaceae via ecological control.</title>
        <authorList>
            <person name="Furuichi M."/>
            <person name="Kawaguchi T."/>
            <person name="Pust M."/>
            <person name="Yasuma K."/>
            <person name="Plichta D."/>
            <person name="Hasegawa N."/>
            <person name="Ohya T."/>
            <person name="Bhattarai S."/>
            <person name="Sasajima S."/>
            <person name="Aoto Y."/>
            <person name="Tuganbaev T."/>
            <person name="Yaginuma M."/>
            <person name="Ueda M."/>
            <person name="Okahashi N."/>
            <person name="Amafuji K."/>
            <person name="Kiridooshi Y."/>
            <person name="Sugita K."/>
            <person name="Strazar M."/>
            <person name="Skelly A."/>
            <person name="Suda W."/>
            <person name="Hattori M."/>
            <person name="Nakamoto N."/>
            <person name="Caballero S."/>
            <person name="Norman J."/>
            <person name="Olle B."/>
            <person name="Tanoue T."/>
            <person name="Arita M."/>
            <person name="Bucci V."/>
            <person name="Atarashi K."/>
            <person name="Xavier R."/>
            <person name="Honda K."/>
        </authorList>
    </citation>
    <scope>NUCLEOTIDE SEQUENCE [LARGE SCALE GENOMIC DNA]</scope>
    <source>
        <strain evidence="5">k04-0078-D8-1</strain>
    </source>
</reference>
<name>A0ABQ0BIJ6_9FIRM</name>
<keyword evidence="1" id="KW-0238">DNA-binding</keyword>
<evidence type="ECO:0000259" key="3">
    <source>
        <dbReference type="Pfam" id="PF14278"/>
    </source>
</evidence>
<accession>A0ABQ0BIJ6</accession>
<dbReference type="SUPFAM" id="SSF46689">
    <property type="entry name" value="Homeodomain-like"/>
    <property type="match status" value="1"/>
</dbReference>
<dbReference type="InterPro" id="IPR050624">
    <property type="entry name" value="HTH-type_Tx_Regulator"/>
</dbReference>
<organism evidence="4 5">
    <name type="scientific">Blautia hominis</name>
    <dbReference type="NCBI Taxonomy" id="2025493"/>
    <lineage>
        <taxon>Bacteria</taxon>
        <taxon>Bacillati</taxon>
        <taxon>Bacillota</taxon>
        <taxon>Clostridia</taxon>
        <taxon>Lachnospirales</taxon>
        <taxon>Lachnospiraceae</taxon>
        <taxon>Blautia</taxon>
    </lineage>
</organism>
<comment type="caution">
    <text evidence="4">The sequence shown here is derived from an EMBL/GenBank/DDBJ whole genome shotgun (WGS) entry which is preliminary data.</text>
</comment>
<protein>
    <submittedName>
        <fullName evidence="4">TetR/AcrR family transcriptional regulator</fullName>
    </submittedName>
</protein>